<organism evidence="1 2">
    <name type="scientific">Clostridium botulinum</name>
    <dbReference type="NCBI Taxonomy" id="1491"/>
    <lineage>
        <taxon>Bacteria</taxon>
        <taxon>Bacillati</taxon>
        <taxon>Bacillota</taxon>
        <taxon>Clostridia</taxon>
        <taxon>Eubacteriales</taxon>
        <taxon>Clostridiaceae</taxon>
        <taxon>Clostridium</taxon>
    </lineage>
</organism>
<protein>
    <submittedName>
        <fullName evidence="1">Uncharacterized protein</fullName>
    </submittedName>
</protein>
<name>A0A6M0SQD3_CLOBO</name>
<accession>A0A6M0SQD3</accession>
<proteinExistence type="predicted"/>
<comment type="caution">
    <text evidence="1">The sequence shown here is derived from an EMBL/GenBank/DDBJ whole genome shotgun (WGS) entry which is preliminary data.</text>
</comment>
<dbReference type="Proteomes" id="UP000472355">
    <property type="component" value="Unassembled WGS sequence"/>
</dbReference>
<gene>
    <name evidence="1" type="ORF">EXM65_08420</name>
</gene>
<evidence type="ECO:0000313" key="2">
    <source>
        <dbReference type="Proteomes" id="UP000472355"/>
    </source>
</evidence>
<dbReference type="AlphaFoldDB" id="A0A6M0SQD3"/>
<reference evidence="1 2" key="1">
    <citation type="submission" date="2019-02" db="EMBL/GenBank/DDBJ databases">
        <title>Genome sequencing of Clostridium botulinum clinical isolates.</title>
        <authorList>
            <person name="Brunt J."/>
            <person name="Van Vliet A.H.M."/>
            <person name="Stringer S.C."/>
            <person name="Grant K.A."/>
            <person name="Carter A.C."/>
            <person name="Peck M.W."/>
        </authorList>
    </citation>
    <scope>NUCLEOTIDE SEQUENCE [LARGE SCALE GENOMIC DNA]</scope>
    <source>
        <strain evidence="1 2">H113700579</strain>
    </source>
</reference>
<dbReference type="EMBL" id="SGKU01000019">
    <property type="protein sequence ID" value="NFA42596.1"/>
    <property type="molecule type" value="Genomic_DNA"/>
</dbReference>
<evidence type="ECO:0000313" key="1">
    <source>
        <dbReference type="EMBL" id="NFA42596.1"/>
    </source>
</evidence>
<sequence length="140" mass="16722">MIKLTKSEIMMKIRKSNLKFAWINTFSDLKLIDLKNDNFIETWLDSLIEAKIFDENREISIMPYDNEDYFSVVEFDGNSKEYVEERQILNKNKSPFINKNENVNVIDMLVIRNYLNYDDDGQAYIYYTKLCNIERGYING</sequence>